<dbReference type="AlphaFoldDB" id="A0A0Q0W1E1"/>
<evidence type="ECO:0000313" key="2">
    <source>
        <dbReference type="Proteomes" id="UP000050443"/>
    </source>
</evidence>
<dbReference type="EMBL" id="JRLF01000010">
    <property type="protein sequence ID" value="KQB40398.1"/>
    <property type="molecule type" value="Genomic_DNA"/>
</dbReference>
<dbReference type="RefSeq" id="WP_055094793.1">
    <property type="nucleotide sequence ID" value="NZ_JRLF01000010.1"/>
</dbReference>
<proteinExistence type="predicted"/>
<sequence length="206" mass="24247">MDRLRNYNLISQRFVTGYDNIPFIQTNYKGDIKYNVSVEVFNTDYIKSYFKIFNLSNLYAIYIVDEGDDSCYFNLNVISRYNYYGKDIILVKAELNFFINIEYNNRAELSRPFFFNTDSFGKLNLEEILTTCLYEKEIIIGSFIKNIVKLDPLKLLNDTKIRNVMKFYVDLSEAFIEDVLNLKDNTLDINDDYISKVVISPLCEVS</sequence>
<dbReference type="OrthoDB" id="1343965at2"/>
<dbReference type="Proteomes" id="UP000050443">
    <property type="component" value="Unassembled WGS sequence"/>
</dbReference>
<dbReference type="PATRIC" id="fig|362413.3.peg.275"/>
<reference evidence="1 2" key="1">
    <citation type="submission" date="2014-09" db="EMBL/GenBank/DDBJ databases">
        <title>Genome sequence of Flavobacterium aquidurense RC62.</title>
        <authorList>
            <person name="Kim J.F."/>
            <person name="Kwak M.-J."/>
        </authorList>
    </citation>
    <scope>NUCLEOTIDE SEQUENCE [LARGE SCALE GENOMIC DNA]</scope>
    <source>
        <strain evidence="1 2">RC62</strain>
    </source>
</reference>
<comment type="caution">
    <text evidence="1">The sequence shown here is derived from an EMBL/GenBank/DDBJ whole genome shotgun (WGS) entry which is preliminary data.</text>
</comment>
<evidence type="ECO:0000313" key="1">
    <source>
        <dbReference type="EMBL" id="KQB40398.1"/>
    </source>
</evidence>
<protein>
    <submittedName>
        <fullName evidence="1">Uncharacterized protein</fullName>
    </submittedName>
</protein>
<dbReference type="STRING" id="362413.RC62_288"/>
<name>A0A0Q0W1E1_9FLAO</name>
<gene>
    <name evidence="1" type="ORF">RC62_288</name>
</gene>
<accession>A0A0Q0W1E1</accession>
<organism evidence="1 2">
    <name type="scientific">Flavobacterium aquidurense</name>
    <dbReference type="NCBI Taxonomy" id="362413"/>
    <lineage>
        <taxon>Bacteria</taxon>
        <taxon>Pseudomonadati</taxon>
        <taxon>Bacteroidota</taxon>
        <taxon>Flavobacteriia</taxon>
        <taxon>Flavobacteriales</taxon>
        <taxon>Flavobacteriaceae</taxon>
        <taxon>Flavobacterium</taxon>
    </lineage>
</organism>